<dbReference type="InterPro" id="IPR003148">
    <property type="entry name" value="RCK_N"/>
</dbReference>
<gene>
    <name evidence="2" type="ORF">BFC18_04830</name>
</gene>
<keyword evidence="3" id="KW-1185">Reference proteome</keyword>
<dbReference type="PANTHER" id="PTHR43833:SF7">
    <property type="entry name" value="KTR SYSTEM POTASSIUM UPTAKE PROTEIN C"/>
    <property type="match status" value="1"/>
</dbReference>
<reference evidence="2 3" key="1">
    <citation type="submission" date="2016-08" db="EMBL/GenBank/DDBJ databases">
        <authorList>
            <person name="Seilhamer J.J."/>
        </authorList>
    </citation>
    <scope>NUCLEOTIDE SEQUENCE [LARGE SCALE GENOMIC DNA]</scope>
    <source>
        <strain evidence="2 3">KCTC 42603</strain>
    </source>
</reference>
<dbReference type="PANTHER" id="PTHR43833">
    <property type="entry name" value="POTASSIUM CHANNEL PROTEIN 2-RELATED-RELATED"/>
    <property type="match status" value="1"/>
</dbReference>
<evidence type="ECO:0000259" key="1">
    <source>
        <dbReference type="PROSITE" id="PS51201"/>
    </source>
</evidence>
<evidence type="ECO:0000313" key="2">
    <source>
        <dbReference type="EMBL" id="OFC72030.1"/>
    </source>
</evidence>
<evidence type="ECO:0000313" key="3">
    <source>
        <dbReference type="Proteomes" id="UP000175691"/>
    </source>
</evidence>
<dbReference type="InterPro" id="IPR036291">
    <property type="entry name" value="NAD(P)-bd_dom_sf"/>
</dbReference>
<sequence length="218" mass="24274">MAHFTVIGLGRFGITTSLELIHLGHTVTGIDIDEKLAEQYASDLTQTLICDATDERAMAELSLHDSEAVIVAIGEDMQASLLCVLNLKHENVSNIWVKANSQAHHTILSKLDVARIIHPEEEMGVRVAQALNYPMVNDYLSLGHGHYIVEVVIPQKRTPFTLNDLINGYKNDIHCLMIKRRQSIHCSPDSTFGFETDDQVILSGPREILAKIAPRLSR</sequence>
<dbReference type="AlphaFoldDB" id="A0A1E7ZEX2"/>
<dbReference type="InterPro" id="IPR050721">
    <property type="entry name" value="Trk_Ktr_HKT_K-transport"/>
</dbReference>
<name>A0A1E7ZEX2_9ALTE</name>
<feature type="domain" description="RCK N-terminal" evidence="1">
    <location>
        <begin position="1"/>
        <end position="117"/>
    </location>
</feature>
<dbReference type="Pfam" id="PF02254">
    <property type="entry name" value="TrkA_N"/>
    <property type="match status" value="1"/>
</dbReference>
<protein>
    <submittedName>
        <fullName evidence="2">Potassium transporter TrkA</fullName>
    </submittedName>
</protein>
<dbReference type="Gene3D" id="3.40.50.720">
    <property type="entry name" value="NAD(P)-binding Rossmann-like Domain"/>
    <property type="match status" value="1"/>
</dbReference>
<dbReference type="RefSeq" id="WP_070123812.1">
    <property type="nucleotide sequence ID" value="NZ_MDHN01000008.1"/>
</dbReference>
<comment type="caution">
    <text evidence="2">The sequence shown here is derived from an EMBL/GenBank/DDBJ whole genome shotgun (WGS) entry which is preliminary data.</text>
</comment>
<dbReference type="SUPFAM" id="SSF116726">
    <property type="entry name" value="TrkA C-terminal domain-like"/>
    <property type="match status" value="1"/>
</dbReference>
<organism evidence="2 3">
    <name type="scientific">Alteromonas confluentis</name>
    <dbReference type="NCBI Taxonomy" id="1656094"/>
    <lineage>
        <taxon>Bacteria</taxon>
        <taxon>Pseudomonadati</taxon>
        <taxon>Pseudomonadota</taxon>
        <taxon>Gammaproteobacteria</taxon>
        <taxon>Alteromonadales</taxon>
        <taxon>Alteromonadaceae</taxon>
        <taxon>Alteromonas/Salinimonas group</taxon>
        <taxon>Alteromonas</taxon>
    </lineage>
</organism>
<dbReference type="Proteomes" id="UP000175691">
    <property type="component" value="Unassembled WGS sequence"/>
</dbReference>
<dbReference type="PROSITE" id="PS51201">
    <property type="entry name" value="RCK_N"/>
    <property type="match status" value="1"/>
</dbReference>
<accession>A0A1E7ZEX2</accession>
<dbReference type="EMBL" id="MDHN01000008">
    <property type="protein sequence ID" value="OFC72030.1"/>
    <property type="molecule type" value="Genomic_DNA"/>
</dbReference>
<dbReference type="STRING" id="1656094.BFC18_04830"/>
<dbReference type="Gene3D" id="3.30.70.1450">
    <property type="entry name" value="Regulator of K+ conductance, C-terminal domain"/>
    <property type="match status" value="1"/>
</dbReference>
<proteinExistence type="predicted"/>
<dbReference type="InterPro" id="IPR036721">
    <property type="entry name" value="RCK_C_sf"/>
</dbReference>
<dbReference type="OrthoDB" id="9776294at2"/>
<dbReference type="GO" id="GO:0006813">
    <property type="term" value="P:potassium ion transport"/>
    <property type="evidence" value="ECO:0007669"/>
    <property type="project" value="InterPro"/>
</dbReference>
<dbReference type="SUPFAM" id="SSF51735">
    <property type="entry name" value="NAD(P)-binding Rossmann-fold domains"/>
    <property type="match status" value="1"/>
</dbReference>